<comment type="caution">
    <text evidence="2">The sequence shown here is derived from an EMBL/GenBank/DDBJ whole genome shotgun (WGS) entry which is preliminary data.</text>
</comment>
<feature type="chain" id="PRO_5020992205" description="PsbP C-terminal domain-containing protein" evidence="1">
    <location>
        <begin position="19"/>
        <end position="173"/>
    </location>
</feature>
<name>A0A4V2WNX1_9BACL</name>
<dbReference type="AlphaFoldDB" id="A0A4V2WNX1"/>
<keyword evidence="3" id="KW-1185">Reference proteome</keyword>
<dbReference type="PROSITE" id="PS51257">
    <property type="entry name" value="PROKAR_LIPOPROTEIN"/>
    <property type="match status" value="1"/>
</dbReference>
<sequence>MKKILTFVLAISMVAILAACGGSDKLTDFKSKDSKFQISATSGWKDSKGQLHPESDLEIYNPQKEKYFIALLESKVDFDGGSLQKYYDLVTPDFVSSIDAPKQGDVKEVTINGNKALQYTLEGSSGGVNVAYLITVIETPTHYGQLMAWTLKSNWDKYQGEYLNLVNSFKEAN</sequence>
<feature type="signal peptide" evidence="1">
    <location>
        <begin position="1"/>
        <end position="18"/>
    </location>
</feature>
<evidence type="ECO:0000313" key="2">
    <source>
        <dbReference type="EMBL" id="TCZ77152.1"/>
    </source>
</evidence>
<accession>A0A4V2WNX1</accession>
<dbReference type="OrthoDB" id="9793824at2"/>
<proteinExistence type="predicted"/>
<evidence type="ECO:0008006" key="4">
    <source>
        <dbReference type="Google" id="ProtNLM"/>
    </source>
</evidence>
<dbReference type="EMBL" id="SKFG01000010">
    <property type="protein sequence ID" value="TCZ77152.1"/>
    <property type="molecule type" value="Genomic_DNA"/>
</dbReference>
<dbReference type="RefSeq" id="WP_132418253.1">
    <property type="nucleotide sequence ID" value="NZ_SKFG01000010.1"/>
</dbReference>
<evidence type="ECO:0000313" key="3">
    <source>
        <dbReference type="Proteomes" id="UP000295418"/>
    </source>
</evidence>
<gene>
    <name evidence="2" type="ORF">E0485_11875</name>
</gene>
<protein>
    <recommendedName>
        <fullName evidence="4">PsbP C-terminal domain-containing protein</fullName>
    </recommendedName>
</protein>
<evidence type="ECO:0000256" key="1">
    <source>
        <dbReference type="SAM" id="SignalP"/>
    </source>
</evidence>
<keyword evidence="1" id="KW-0732">Signal</keyword>
<organism evidence="2 3">
    <name type="scientific">Paenibacillus albiflavus</name>
    <dbReference type="NCBI Taxonomy" id="2545760"/>
    <lineage>
        <taxon>Bacteria</taxon>
        <taxon>Bacillati</taxon>
        <taxon>Bacillota</taxon>
        <taxon>Bacilli</taxon>
        <taxon>Bacillales</taxon>
        <taxon>Paenibacillaceae</taxon>
        <taxon>Paenibacillus</taxon>
    </lineage>
</organism>
<dbReference type="Proteomes" id="UP000295418">
    <property type="component" value="Unassembled WGS sequence"/>
</dbReference>
<dbReference type="Gene3D" id="3.40.1000.10">
    <property type="entry name" value="Mog1/PsbP, alpha/beta/alpha sandwich"/>
    <property type="match status" value="1"/>
</dbReference>
<reference evidence="2 3" key="1">
    <citation type="submission" date="2019-03" db="EMBL/GenBank/DDBJ databases">
        <authorList>
            <person name="Kim M.K.M."/>
        </authorList>
    </citation>
    <scope>NUCLEOTIDE SEQUENCE [LARGE SCALE GENOMIC DNA]</scope>
    <source>
        <strain evidence="2 3">18JY21-1</strain>
    </source>
</reference>